<keyword evidence="12" id="KW-0238">DNA-binding</keyword>
<comment type="subcellular location">
    <subcellularLocation>
        <location evidence="2">Cytoplasm</location>
    </subcellularLocation>
    <subcellularLocation>
        <location evidence="1">Nucleus</location>
    </subcellularLocation>
</comment>
<dbReference type="AlphaFoldDB" id="A0A8C8YAU7"/>
<evidence type="ECO:0000256" key="1">
    <source>
        <dbReference type="ARBA" id="ARBA00004123"/>
    </source>
</evidence>
<dbReference type="GO" id="GO:0005634">
    <property type="term" value="C:nucleus"/>
    <property type="evidence" value="ECO:0007669"/>
    <property type="project" value="UniProtKB-SubCell"/>
</dbReference>
<keyword evidence="7" id="KW-0053">Apoptosis</keyword>
<dbReference type="GeneTree" id="ENSGT00390000002234"/>
<evidence type="ECO:0000256" key="17">
    <source>
        <dbReference type="SAM" id="MobiDB-lite"/>
    </source>
</evidence>
<dbReference type="GO" id="GO:0060340">
    <property type="term" value="P:positive regulation of type I interferon-mediated signaling pathway"/>
    <property type="evidence" value="ECO:0007669"/>
    <property type="project" value="InterPro"/>
</dbReference>
<dbReference type="Pfam" id="PF02295">
    <property type="entry name" value="z-alpha"/>
    <property type="match status" value="2"/>
</dbReference>
<evidence type="ECO:0000259" key="18">
    <source>
        <dbReference type="PROSITE" id="PS50139"/>
    </source>
</evidence>
<evidence type="ECO:0000256" key="5">
    <source>
        <dbReference type="ARBA" id="ARBA00022588"/>
    </source>
</evidence>
<keyword evidence="5" id="KW-0399">Innate immunity</keyword>
<reference evidence="19" key="2">
    <citation type="submission" date="2025-09" db="UniProtKB">
        <authorList>
            <consortium name="Ensembl"/>
        </authorList>
    </citation>
    <scope>IDENTIFICATION</scope>
</reference>
<dbReference type="SMART" id="SM00550">
    <property type="entry name" value="Zalpha"/>
    <property type="match status" value="2"/>
</dbReference>
<dbReference type="PANTHER" id="PTHR14966">
    <property type="entry name" value="Z-DNA-BINDING PROTEIN 1"/>
    <property type="match status" value="1"/>
</dbReference>
<keyword evidence="11" id="KW-0051">Antiviral defense</keyword>
<keyword evidence="8" id="KW-0677">Repeat</keyword>
<organism evidence="19 20">
    <name type="scientific">Prolemur simus</name>
    <name type="common">Greater bamboo lemur</name>
    <name type="synonym">Hapalemur simus</name>
    <dbReference type="NCBI Taxonomy" id="1328070"/>
    <lineage>
        <taxon>Eukaryota</taxon>
        <taxon>Metazoa</taxon>
        <taxon>Chordata</taxon>
        <taxon>Craniata</taxon>
        <taxon>Vertebrata</taxon>
        <taxon>Euteleostomi</taxon>
        <taxon>Mammalia</taxon>
        <taxon>Eutheria</taxon>
        <taxon>Euarchontoglires</taxon>
        <taxon>Primates</taxon>
        <taxon>Strepsirrhini</taxon>
        <taxon>Lemuriformes</taxon>
        <taxon>Lemuridae</taxon>
        <taxon>Prolemur</taxon>
    </lineage>
</organism>
<dbReference type="FunFam" id="1.10.10.10:FF:000466">
    <property type="entry name" value="Z-DNA binding protein 1"/>
    <property type="match status" value="1"/>
</dbReference>
<keyword evidence="4" id="KW-0945">Host-virus interaction</keyword>
<dbReference type="Proteomes" id="UP000694414">
    <property type="component" value="Unplaced"/>
</dbReference>
<evidence type="ECO:0000256" key="14">
    <source>
        <dbReference type="ARBA" id="ARBA00066144"/>
    </source>
</evidence>
<keyword evidence="6" id="KW-1210">Necrosis</keyword>
<dbReference type="Ensembl" id="ENSPSMT00000001130.1">
    <property type="protein sequence ID" value="ENSPSMP00000001000.1"/>
    <property type="gene ID" value="ENSPSMG00000000731.1"/>
</dbReference>
<feature type="region of interest" description="Disordered" evidence="17">
    <location>
        <begin position="216"/>
        <end position="244"/>
    </location>
</feature>
<evidence type="ECO:0000256" key="9">
    <source>
        <dbReference type="ARBA" id="ARBA00022859"/>
    </source>
</evidence>
<sequence length="244" mass="26652">MTQAPAAPGKGGHLEQKILQELSDAGCPVKTSQLVKKCQVPKKELNQVLYRMKNESKVSLAGPALWCLYKAEPADAAPAQLALPSHAERSPEDAAGVPEKPGPQRSDRQEKIYKFLEDKGPHNALVIAQALGLRTAKDVNPDLYKMKSKHLLDFDEKLKAWAIYRPGDSGGRNQSTAIVNQQSPVIAIYQHGTYSHISIANSHNTQIGHGNVIAREITPRDSGKSSETLRTRDRERAPTLPGEG</sequence>
<dbReference type="InterPro" id="IPR042371">
    <property type="entry name" value="Z_dom"/>
</dbReference>
<evidence type="ECO:0000256" key="16">
    <source>
        <dbReference type="ARBA" id="ARBA00076088"/>
    </source>
</evidence>
<reference evidence="19" key="1">
    <citation type="submission" date="2025-08" db="UniProtKB">
        <authorList>
            <consortium name="Ensembl"/>
        </authorList>
    </citation>
    <scope>IDENTIFICATION</scope>
</reference>
<dbReference type="GO" id="GO:0005737">
    <property type="term" value="C:cytoplasm"/>
    <property type="evidence" value="ECO:0007669"/>
    <property type="project" value="UniProtKB-SubCell"/>
</dbReference>
<feature type="region of interest" description="Disordered" evidence="17">
    <location>
        <begin position="84"/>
        <end position="107"/>
    </location>
</feature>
<evidence type="ECO:0000256" key="13">
    <source>
        <dbReference type="ARBA" id="ARBA00023242"/>
    </source>
</evidence>
<evidence type="ECO:0000256" key="3">
    <source>
        <dbReference type="ARBA" id="ARBA00022490"/>
    </source>
</evidence>
<dbReference type="FunFam" id="1.10.10.10:FF:000525">
    <property type="entry name" value="Z-DNA binding protein 1"/>
    <property type="match status" value="1"/>
</dbReference>
<evidence type="ECO:0000256" key="10">
    <source>
        <dbReference type="ARBA" id="ARBA00022884"/>
    </source>
</evidence>
<keyword evidence="3" id="KW-0963">Cytoplasm</keyword>
<comment type="subunit">
    <text evidence="14">Homodimer. Interacts (via RIP homotypic interaction motif) with RIPK3; leading to RIPK3 activation and necroptosis; interaction is enhanced by CASP6. Interacts (via RIP homotypic interaction motif) with RIPK1. Component of the AIM2 PANoptosome complex, a multiprotein complex that drives inflammatory cell death (PANoptosis).</text>
</comment>
<dbReference type="GO" id="GO:0003677">
    <property type="term" value="F:DNA binding"/>
    <property type="evidence" value="ECO:0007669"/>
    <property type="project" value="UniProtKB-KW"/>
</dbReference>
<feature type="domain" description="Z-binding" evidence="18">
    <location>
        <begin position="8"/>
        <end position="70"/>
    </location>
</feature>
<feature type="domain" description="Z-binding" evidence="18">
    <location>
        <begin position="102"/>
        <end position="165"/>
    </location>
</feature>
<evidence type="ECO:0000256" key="2">
    <source>
        <dbReference type="ARBA" id="ARBA00004496"/>
    </source>
</evidence>
<dbReference type="GO" id="GO:0045087">
    <property type="term" value="P:innate immune response"/>
    <property type="evidence" value="ECO:0007669"/>
    <property type="project" value="UniProtKB-KW"/>
</dbReference>
<dbReference type="InterPro" id="IPR036388">
    <property type="entry name" value="WH-like_DNA-bd_sf"/>
</dbReference>
<dbReference type="Gene3D" id="1.10.10.10">
    <property type="entry name" value="Winged helix-like DNA-binding domain superfamily/Winged helix DNA-binding domain"/>
    <property type="match status" value="2"/>
</dbReference>
<dbReference type="GO" id="GO:0051607">
    <property type="term" value="P:defense response to virus"/>
    <property type="evidence" value="ECO:0007669"/>
    <property type="project" value="UniProtKB-KW"/>
</dbReference>
<dbReference type="SUPFAM" id="SSF46785">
    <property type="entry name" value="Winged helix' DNA-binding domain"/>
    <property type="match status" value="2"/>
</dbReference>
<dbReference type="PANTHER" id="PTHR14966:SF0">
    <property type="entry name" value="Z-DNA-BINDING PROTEIN 1"/>
    <property type="match status" value="1"/>
</dbReference>
<keyword evidence="13" id="KW-0539">Nucleus</keyword>
<keyword evidence="9" id="KW-0391">Immunity</keyword>
<evidence type="ECO:0000256" key="12">
    <source>
        <dbReference type="ARBA" id="ARBA00023125"/>
    </source>
</evidence>
<evidence type="ECO:0000256" key="15">
    <source>
        <dbReference type="ARBA" id="ARBA00070324"/>
    </source>
</evidence>
<dbReference type="GO" id="GO:0003723">
    <property type="term" value="F:RNA binding"/>
    <property type="evidence" value="ECO:0007669"/>
    <property type="project" value="UniProtKB-KW"/>
</dbReference>
<dbReference type="InterPro" id="IPR036390">
    <property type="entry name" value="WH_DNA-bd_sf"/>
</dbReference>
<proteinExistence type="predicted"/>
<evidence type="ECO:0000256" key="11">
    <source>
        <dbReference type="ARBA" id="ARBA00023118"/>
    </source>
</evidence>
<evidence type="ECO:0000256" key="6">
    <source>
        <dbReference type="ARBA" id="ARBA00022590"/>
    </source>
</evidence>
<evidence type="ECO:0000256" key="8">
    <source>
        <dbReference type="ARBA" id="ARBA00022737"/>
    </source>
</evidence>
<dbReference type="GO" id="GO:0060545">
    <property type="term" value="P:positive regulation of necroptotic process"/>
    <property type="evidence" value="ECO:0007669"/>
    <property type="project" value="UniProtKB-ARBA"/>
</dbReference>
<dbReference type="PROSITE" id="PS50139">
    <property type="entry name" value="Z_BINDING"/>
    <property type="match status" value="2"/>
</dbReference>
<dbReference type="GO" id="GO:0003726">
    <property type="term" value="F:double-stranded RNA adenosine deaminase activity"/>
    <property type="evidence" value="ECO:0007669"/>
    <property type="project" value="InterPro"/>
</dbReference>
<evidence type="ECO:0000256" key="7">
    <source>
        <dbReference type="ARBA" id="ARBA00022703"/>
    </source>
</evidence>
<dbReference type="GO" id="GO:0006915">
    <property type="term" value="P:apoptotic process"/>
    <property type="evidence" value="ECO:0007669"/>
    <property type="project" value="UniProtKB-KW"/>
</dbReference>
<feature type="compositionally biased region" description="Basic and acidic residues" evidence="17">
    <location>
        <begin position="217"/>
        <end position="237"/>
    </location>
</feature>
<name>A0A8C8YAU7_PROSS</name>
<evidence type="ECO:0000313" key="20">
    <source>
        <dbReference type="Proteomes" id="UP000694414"/>
    </source>
</evidence>
<keyword evidence="20" id="KW-1185">Reference proteome</keyword>
<accession>A0A8C8YAU7</accession>
<dbReference type="InterPro" id="IPR042361">
    <property type="entry name" value="ZBP1"/>
</dbReference>
<evidence type="ECO:0000256" key="4">
    <source>
        <dbReference type="ARBA" id="ARBA00022581"/>
    </source>
</evidence>
<protein>
    <recommendedName>
        <fullName evidence="15">Z-DNA-binding protein 1</fullName>
    </recommendedName>
    <alternativeName>
        <fullName evidence="16">Tumor stroma and activated macrophage protein DLM-1</fullName>
    </alternativeName>
</protein>
<evidence type="ECO:0000313" key="19">
    <source>
        <dbReference type="Ensembl" id="ENSPSMP00000001000.1"/>
    </source>
</evidence>
<keyword evidence="10" id="KW-0694">RNA-binding</keyword>